<dbReference type="AlphaFoldDB" id="A0A8S3YX79"/>
<reference evidence="2" key="1">
    <citation type="submission" date="2021-04" db="EMBL/GenBank/DDBJ databases">
        <authorList>
            <consortium name="Molecular Ecology Group"/>
        </authorList>
    </citation>
    <scope>NUCLEOTIDE SEQUENCE</scope>
</reference>
<protein>
    <submittedName>
        <fullName evidence="2">Uncharacterized protein</fullName>
    </submittedName>
</protein>
<gene>
    <name evidence="2" type="ORF">CUNI_LOCUS6907</name>
</gene>
<dbReference type="EMBL" id="CAJHNH020001068">
    <property type="protein sequence ID" value="CAG5121349.1"/>
    <property type="molecule type" value="Genomic_DNA"/>
</dbReference>
<evidence type="ECO:0000313" key="3">
    <source>
        <dbReference type="Proteomes" id="UP000678393"/>
    </source>
</evidence>
<comment type="caution">
    <text evidence="2">The sequence shown here is derived from an EMBL/GenBank/DDBJ whole genome shotgun (WGS) entry which is preliminary data.</text>
</comment>
<feature type="coiled-coil region" evidence="1">
    <location>
        <begin position="30"/>
        <end position="57"/>
    </location>
</feature>
<sequence>MIEPMTSNPITCTYSFIYSNSLIMATIDDFARLQARAERADSMLASLQDQIDSIKKIA</sequence>
<proteinExistence type="predicted"/>
<accession>A0A8S3YX79</accession>
<name>A0A8S3YX79_9EUPU</name>
<keyword evidence="3" id="KW-1185">Reference proteome</keyword>
<evidence type="ECO:0000256" key="1">
    <source>
        <dbReference type="SAM" id="Coils"/>
    </source>
</evidence>
<dbReference type="Proteomes" id="UP000678393">
    <property type="component" value="Unassembled WGS sequence"/>
</dbReference>
<evidence type="ECO:0000313" key="2">
    <source>
        <dbReference type="EMBL" id="CAG5121349.1"/>
    </source>
</evidence>
<feature type="non-terminal residue" evidence="2">
    <location>
        <position position="58"/>
    </location>
</feature>
<organism evidence="2 3">
    <name type="scientific">Candidula unifasciata</name>
    <dbReference type="NCBI Taxonomy" id="100452"/>
    <lineage>
        <taxon>Eukaryota</taxon>
        <taxon>Metazoa</taxon>
        <taxon>Spiralia</taxon>
        <taxon>Lophotrochozoa</taxon>
        <taxon>Mollusca</taxon>
        <taxon>Gastropoda</taxon>
        <taxon>Heterobranchia</taxon>
        <taxon>Euthyneura</taxon>
        <taxon>Panpulmonata</taxon>
        <taxon>Eupulmonata</taxon>
        <taxon>Stylommatophora</taxon>
        <taxon>Helicina</taxon>
        <taxon>Helicoidea</taxon>
        <taxon>Geomitridae</taxon>
        <taxon>Candidula</taxon>
    </lineage>
</organism>
<keyword evidence="1" id="KW-0175">Coiled coil</keyword>